<name>A0A428PDL1_9HYPO</name>
<keyword evidence="5" id="KW-1185">Reference proteome</keyword>
<evidence type="ECO:0008006" key="6">
    <source>
        <dbReference type="Google" id="ProtNLM"/>
    </source>
</evidence>
<evidence type="ECO:0000256" key="1">
    <source>
        <dbReference type="ARBA" id="ARBA00023015"/>
    </source>
</evidence>
<protein>
    <recommendedName>
        <fullName evidence="6">Transcription factor domain-containing protein</fullName>
    </recommendedName>
</protein>
<reference evidence="4 5" key="1">
    <citation type="submission" date="2017-06" db="EMBL/GenBank/DDBJ databases">
        <title>Comparative genomic analysis of Ambrosia Fusariam Clade fungi.</title>
        <authorList>
            <person name="Stajich J.E."/>
            <person name="Carrillo J."/>
            <person name="Kijimoto T."/>
            <person name="Eskalen A."/>
            <person name="O'Donnell K."/>
            <person name="Kasson M."/>
        </authorList>
    </citation>
    <scope>NUCLEOTIDE SEQUENCE [LARGE SCALE GENOMIC DNA]</scope>
    <source>
        <strain evidence="4 5">NRRL62584</strain>
    </source>
</reference>
<sequence>MALSQSTRESSHRYFNAATRNVTSKDQLVTSPEGLETLMLEGLYQITSGNLQLGWLTFRRAIGIAQLIGLASESQECAESDWSPSDTCTVSTSSFLWFRLNYSDRVLSLIMGLPFAAPGDGFASPEVLAADVPMGRLERMHTVVMGHLIARN</sequence>
<dbReference type="CDD" id="cd12148">
    <property type="entry name" value="fungal_TF_MHR"/>
    <property type="match status" value="1"/>
</dbReference>
<gene>
    <name evidence="4" type="ORF">CEP54_011606</name>
</gene>
<accession>A0A428PDL1</accession>
<evidence type="ECO:0000313" key="4">
    <source>
        <dbReference type="EMBL" id="RSL51076.1"/>
    </source>
</evidence>
<proteinExistence type="predicted"/>
<evidence type="ECO:0000313" key="5">
    <source>
        <dbReference type="Proteomes" id="UP000288168"/>
    </source>
</evidence>
<organism evidence="4 5">
    <name type="scientific">Fusarium duplospermum</name>
    <dbReference type="NCBI Taxonomy" id="1325734"/>
    <lineage>
        <taxon>Eukaryota</taxon>
        <taxon>Fungi</taxon>
        <taxon>Dikarya</taxon>
        <taxon>Ascomycota</taxon>
        <taxon>Pezizomycotina</taxon>
        <taxon>Sordariomycetes</taxon>
        <taxon>Hypocreomycetidae</taxon>
        <taxon>Hypocreales</taxon>
        <taxon>Nectriaceae</taxon>
        <taxon>Fusarium</taxon>
        <taxon>Fusarium solani species complex</taxon>
    </lineage>
</organism>
<dbReference type="Proteomes" id="UP000288168">
    <property type="component" value="Unassembled WGS sequence"/>
</dbReference>
<dbReference type="AlphaFoldDB" id="A0A428PDL1"/>
<comment type="caution">
    <text evidence="4">The sequence shown here is derived from an EMBL/GenBank/DDBJ whole genome shotgun (WGS) entry which is preliminary data.</text>
</comment>
<keyword evidence="2" id="KW-0804">Transcription</keyword>
<evidence type="ECO:0000256" key="2">
    <source>
        <dbReference type="ARBA" id="ARBA00023163"/>
    </source>
</evidence>
<dbReference type="EMBL" id="NKCI01000154">
    <property type="protein sequence ID" value="RSL51076.1"/>
    <property type="molecule type" value="Genomic_DNA"/>
</dbReference>
<keyword evidence="1" id="KW-0805">Transcription regulation</keyword>
<dbReference type="PANTHER" id="PTHR47840:SF1">
    <property type="entry name" value="ZN(II)2CYS6 TRANSCRIPTION FACTOR (EUROFUNG)"/>
    <property type="match status" value="1"/>
</dbReference>
<dbReference type="PANTHER" id="PTHR47840">
    <property type="entry name" value="ZN(II)2CYS6 TRANSCRIPTION FACTOR (EUROFUNG)-RELATED"/>
    <property type="match status" value="1"/>
</dbReference>
<dbReference type="OrthoDB" id="5392779at2759"/>
<keyword evidence="3" id="KW-0539">Nucleus</keyword>
<dbReference type="STRING" id="1325734.A0A428PDL1"/>
<evidence type="ECO:0000256" key="3">
    <source>
        <dbReference type="ARBA" id="ARBA00023242"/>
    </source>
</evidence>